<dbReference type="Pfam" id="PF13361">
    <property type="entry name" value="UvrD_C"/>
    <property type="match status" value="1"/>
</dbReference>
<evidence type="ECO:0000259" key="14">
    <source>
        <dbReference type="PROSITE" id="PS51217"/>
    </source>
</evidence>
<dbReference type="PANTHER" id="PTHR11070">
    <property type="entry name" value="UVRD / RECB / PCRA DNA HELICASE FAMILY MEMBER"/>
    <property type="match status" value="1"/>
</dbReference>
<dbReference type="SUPFAM" id="SSF52540">
    <property type="entry name" value="P-loop containing nucleoside triphosphate hydrolases"/>
    <property type="match status" value="1"/>
</dbReference>
<dbReference type="GO" id="GO:0000725">
    <property type="term" value="P:recombinational repair"/>
    <property type="evidence" value="ECO:0007669"/>
    <property type="project" value="TreeGrafter"/>
</dbReference>
<dbReference type="Gene3D" id="3.40.50.300">
    <property type="entry name" value="P-loop containing nucleotide triphosphate hydrolases"/>
    <property type="match status" value="2"/>
</dbReference>
<comment type="similarity">
    <text evidence="1">Belongs to the helicase family. UvrD subfamily.</text>
</comment>
<feature type="binding site" evidence="12">
    <location>
        <begin position="27"/>
        <end position="34"/>
    </location>
    <ligand>
        <name>ATP</name>
        <dbReference type="ChEBI" id="CHEBI:30616"/>
    </ligand>
</feature>
<dbReference type="InParanoid" id="F0S0V1"/>
<evidence type="ECO:0000256" key="6">
    <source>
        <dbReference type="ARBA" id="ARBA00023125"/>
    </source>
</evidence>
<feature type="domain" description="UvrD-like helicase C-terminal" evidence="14">
    <location>
        <begin position="279"/>
        <end position="554"/>
    </location>
</feature>
<dbReference type="GO" id="GO:0003677">
    <property type="term" value="F:DNA binding"/>
    <property type="evidence" value="ECO:0007669"/>
    <property type="project" value="UniProtKB-KW"/>
</dbReference>
<dbReference type="InterPro" id="IPR013986">
    <property type="entry name" value="DExx_box_DNA_helicase_dom_sf"/>
</dbReference>
<dbReference type="GO" id="GO:0005829">
    <property type="term" value="C:cytosol"/>
    <property type="evidence" value="ECO:0007669"/>
    <property type="project" value="TreeGrafter"/>
</dbReference>
<evidence type="ECO:0000256" key="12">
    <source>
        <dbReference type="PROSITE-ProRule" id="PRU00560"/>
    </source>
</evidence>
<dbReference type="CDD" id="cd18807">
    <property type="entry name" value="SF1_C_UvrD"/>
    <property type="match status" value="1"/>
</dbReference>
<dbReference type="eggNOG" id="COG0210">
    <property type="taxonomic scope" value="Bacteria"/>
</dbReference>
<protein>
    <recommendedName>
        <fullName evidence="9">DNA 3'-5' helicase</fullName>
        <ecNumber evidence="9">5.6.2.4</ecNumber>
    </recommendedName>
    <alternativeName>
        <fullName evidence="10">DNA 3'-5' helicase II</fullName>
    </alternativeName>
</protein>
<evidence type="ECO:0000256" key="5">
    <source>
        <dbReference type="ARBA" id="ARBA00022840"/>
    </source>
</evidence>
<feature type="domain" description="UvrD-like helicase ATP-binding" evidence="13">
    <location>
        <begin position="6"/>
        <end position="278"/>
    </location>
</feature>
<dbReference type="PROSITE" id="PS51198">
    <property type="entry name" value="UVRD_HELICASE_ATP_BIND"/>
    <property type="match status" value="1"/>
</dbReference>
<gene>
    <name evidence="15" type="ordered locus">Dester_0097</name>
</gene>
<dbReference type="InterPro" id="IPR014017">
    <property type="entry name" value="DNA_helicase_UvrD-like_C"/>
</dbReference>
<keyword evidence="4 12" id="KW-0347">Helicase</keyword>
<keyword evidence="16" id="KW-1185">Reference proteome</keyword>
<keyword evidence="7" id="KW-0413">Isomerase</keyword>
<comment type="catalytic activity">
    <reaction evidence="8">
        <text>Couples ATP hydrolysis with the unwinding of duplex DNA by translocating in the 3'-5' direction.</text>
        <dbReference type="EC" id="5.6.2.4"/>
    </reaction>
</comment>
<dbReference type="HOGENOM" id="CLU_004585_5_2_0"/>
<dbReference type="Gene3D" id="1.10.486.10">
    <property type="entry name" value="PCRA, domain 4"/>
    <property type="match status" value="1"/>
</dbReference>
<keyword evidence="5 12" id="KW-0067">ATP-binding</keyword>
<dbReference type="PROSITE" id="PS51217">
    <property type="entry name" value="UVRD_HELICASE_CTER"/>
    <property type="match status" value="1"/>
</dbReference>
<dbReference type="Pfam" id="PF00580">
    <property type="entry name" value="UvrD-helicase"/>
    <property type="match status" value="1"/>
</dbReference>
<dbReference type="OrthoDB" id="9810135at2"/>
<dbReference type="GO" id="GO:0043138">
    <property type="term" value="F:3'-5' DNA helicase activity"/>
    <property type="evidence" value="ECO:0007669"/>
    <property type="project" value="UniProtKB-EC"/>
</dbReference>
<keyword evidence="3 12" id="KW-0378">Hydrolase</keyword>
<dbReference type="GO" id="GO:0033202">
    <property type="term" value="C:DNA helicase complex"/>
    <property type="evidence" value="ECO:0007669"/>
    <property type="project" value="TreeGrafter"/>
</dbReference>
<accession>F0S0V1</accession>
<reference evidence="15 16" key="1">
    <citation type="journal article" date="2011" name="Stand. Genomic Sci.">
        <title>Complete genome sequence of the thermophilic sulfur-reducer Desulfurobacterium thermolithotrophum type strain (BSA(T)) from a deep-sea hydrothermal vent.</title>
        <authorList>
            <person name="Goker M."/>
            <person name="Daligault H."/>
            <person name="Mwirichia R."/>
            <person name="Lapidus A."/>
            <person name="Lucas S."/>
            <person name="Deshpande S."/>
            <person name="Pagani I."/>
            <person name="Tapia R."/>
            <person name="Cheng J.F."/>
            <person name="Goodwin L."/>
            <person name="Pitluck S."/>
            <person name="Liolios K."/>
            <person name="Ivanova N."/>
            <person name="Mavromatis K."/>
            <person name="Mikhailova N."/>
            <person name="Pati A."/>
            <person name="Chen A."/>
            <person name="Palaniappan K."/>
            <person name="Han C."/>
            <person name="Land M."/>
            <person name="Hauser L."/>
            <person name="Pan C."/>
            <person name="Brambilla E.M."/>
            <person name="Rohde M."/>
            <person name="Spring S."/>
            <person name="Sikorski J."/>
            <person name="Wirth R."/>
            <person name="Detter J.C."/>
            <person name="Woyke T."/>
            <person name="Bristow J."/>
            <person name="Eisen J.A."/>
            <person name="Markowitz V."/>
            <person name="Hugenholtz P."/>
            <person name="Kyrpides N.C."/>
            <person name="Klenk H.P."/>
        </authorList>
    </citation>
    <scope>NUCLEOTIDE SEQUENCE [LARGE SCALE GENOMIC DNA]</scope>
    <source>
        <strain evidence="16">DSM 11699 / BSA</strain>
    </source>
</reference>
<evidence type="ECO:0000256" key="11">
    <source>
        <dbReference type="ARBA" id="ARBA00048988"/>
    </source>
</evidence>
<dbReference type="AlphaFoldDB" id="F0S0V1"/>
<dbReference type="InterPro" id="IPR000212">
    <property type="entry name" value="DNA_helicase_UvrD/REP"/>
</dbReference>
<evidence type="ECO:0000256" key="1">
    <source>
        <dbReference type="ARBA" id="ARBA00009922"/>
    </source>
</evidence>
<evidence type="ECO:0000256" key="2">
    <source>
        <dbReference type="ARBA" id="ARBA00022741"/>
    </source>
</evidence>
<sequence length="705" mass="81775">MESLLKGLNPQQKKAVTYFDSPLLILAGAGSGKTRVITYKIAYMIEKLRYKPERILAVTFTNKAAKEMKERVEKLVGNSAPVLVSTFHSFCVRLLRTHSVRVGYQPNFLILDTDDKKRLVREIIRDMNLDSELYNPSAIASVISNIKNGLYSPESMTTYYDRIKDIFEIYNKRLKENNAFDFDDLLIYGRELLKSEELQRKYSDFFQYVLIDEYQDTNRIQYEIARALTKDKGNICVVGDEDQCIYTWRGANIENILSFEKDFQNAKIIKLEKNYRCTKVILDAANAVIENNKLRKGKKLYTDNPAGEPIRLYVAESDVDEARFVSKTVKQFLKKGVKPADIAIFYRTNSQSRVVEDALRREGISYKIVGGLKFYERKEIKDIIAYLRVVLFEKDTISLLRILNVPKRGLGSAVEKKLKEILQQETSNIGALKLLSDELRMEKQKKAIEDLIDIVEEIRKKLYNLKPYDLIKFITVSIGYEKYLRKEHPEDWESRVENIKELGNTIQEFSEREKLQGEDLYLEFLSTITLSSDQDELDEEDEKVTLMTVHASKGLEFPIVFITGLEEGLFPHIKSLDTKEEIEEERRLFYVAITRAKRLLSLSYAKKRRSFGSYKDTRKSRFLDEVPTHLIKEVKRKVAKKESERRNAIDFEVVQKKKPKLVFHQKFGKGVVKRVEGVGESAKVTAFFANYGEKTIVMKFLKVIG</sequence>
<reference evidence="16" key="2">
    <citation type="submission" date="2011-02" db="EMBL/GenBank/DDBJ databases">
        <title>The complete genome of Desulfurobacterium thermolithotrophum DSM 11699.</title>
        <authorList>
            <consortium name="US DOE Joint Genome Institute (JGI-PGF)"/>
            <person name="Lucas S."/>
            <person name="Copeland A."/>
            <person name="Lapidus A."/>
            <person name="Bruce D."/>
            <person name="Goodwin L."/>
            <person name="Pitluck S."/>
            <person name="Kyrpides N."/>
            <person name="Mavromatis K."/>
            <person name="Pagani I."/>
            <person name="Ivanova N."/>
            <person name="Mikhailova N."/>
            <person name="Daligault H."/>
            <person name="Detter J.C."/>
            <person name="Tapia R."/>
            <person name="Han C."/>
            <person name="Land M."/>
            <person name="Hauser L."/>
            <person name="Markowitz V."/>
            <person name="Cheng J.-F."/>
            <person name="Hugenholtz P."/>
            <person name="Woyke T."/>
            <person name="Wu D."/>
            <person name="Spring S."/>
            <person name="Brambilla E."/>
            <person name="Klenk H.-P."/>
            <person name="Eisen J.A."/>
        </authorList>
    </citation>
    <scope>NUCLEOTIDE SEQUENCE [LARGE SCALE GENOMIC DNA]</scope>
    <source>
        <strain evidence="16">DSM 11699 / BSA</strain>
    </source>
</reference>
<keyword evidence="6" id="KW-0238">DNA-binding</keyword>
<dbReference type="STRING" id="868864.Dester_0097"/>
<dbReference type="GO" id="GO:0005524">
    <property type="term" value="F:ATP binding"/>
    <property type="evidence" value="ECO:0007669"/>
    <property type="project" value="UniProtKB-UniRule"/>
</dbReference>
<dbReference type="InterPro" id="IPR027417">
    <property type="entry name" value="P-loop_NTPase"/>
</dbReference>
<keyword evidence="2 12" id="KW-0547">Nucleotide-binding</keyword>
<dbReference type="Gene3D" id="1.10.10.160">
    <property type="match status" value="1"/>
</dbReference>
<evidence type="ECO:0000259" key="13">
    <source>
        <dbReference type="PROSITE" id="PS51198"/>
    </source>
</evidence>
<dbReference type="InterPro" id="IPR014016">
    <property type="entry name" value="UvrD-like_ATP-bd"/>
</dbReference>
<dbReference type="KEGG" id="dte:Dester_0097"/>
<evidence type="ECO:0000256" key="4">
    <source>
        <dbReference type="ARBA" id="ARBA00022806"/>
    </source>
</evidence>
<dbReference type="EMBL" id="CP002543">
    <property type="protein sequence ID" value="ADY72755.1"/>
    <property type="molecule type" value="Genomic_DNA"/>
</dbReference>
<dbReference type="FunCoup" id="F0S0V1">
    <property type="interactions" value="321"/>
</dbReference>
<dbReference type="EC" id="5.6.2.4" evidence="9"/>
<proteinExistence type="inferred from homology"/>
<dbReference type="Proteomes" id="UP000007102">
    <property type="component" value="Chromosome"/>
</dbReference>
<evidence type="ECO:0000256" key="3">
    <source>
        <dbReference type="ARBA" id="ARBA00022801"/>
    </source>
</evidence>
<evidence type="ECO:0000256" key="8">
    <source>
        <dbReference type="ARBA" id="ARBA00034617"/>
    </source>
</evidence>
<evidence type="ECO:0000256" key="9">
    <source>
        <dbReference type="ARBA" id="ARBA00034808"/>
    </source>
</evidence>
<comment type="catalytic activity">
    <reaction evidence="11">
        <text>ATP + H2O = ADP + phosphate + H(+)</text>
        <dbReference type="Rhea" id="RHEA:13065"/>
        <dbReference type="ChEBI" id="CHEBI:15377"/>
        <dbReference type="ChEBI" id="CHEBI:15378"/>
        <dbReference type="ChEBI" id="CHEBI:30616"/>
        <dbReference type="ChEBI" id="CHEBI:43474"/>
        <dbReference type="ChEBI" id="CHEBI:456216"/>
        <dbReference type="EC" id="5.6.2.4"/>
    </reaction>
</comment>
<name>F0S0V1_DESTD</name>
<evidence type="ECO:0000313" key="15">
    <source>
        <dbReference type="EMBL" id="ADY72755.1"/>
    </source>
</evidence>
<dbReference type="CDD" id="cd17932">
    <property type="entry name" value="DEXQc_UvrD"/>
    <property type="match status" value="1"/>
</dbReference>
<evidence type="ECO:0000256" key="7">
    <source>
        <dbReference type="ARBA" id="ARBA00023235"/>
    </source>
</evidence>
<evidence type="ECO:0000256" key="10">
    <source>
        <dbReference type="ARBA" id="ARBA00034923"/>
    </source>
</evidence>
<dbReference type="RefSeq" id="WP_013637715.1">
    <property type="nucleotide sequence ID" value="NC_015185.1"/>
</dbReference>
<organism evidence="15 16">
    <name type="scientific">Desulfurobacterium thermolithotrophum (strain DSM 11699 / BSA)</name>
    <dbReference type="NCBI Taxonomy" id="868864"/>
    <lineage>
        <taxon>Bacteria</taxon>
        <taxon>Pseudomonadati</taxon>
        <taxon>Aquificota</taxon>
        <taxon>Aquificia</taxon>
        <taxon>Desulfurobacteriales</taxon>
        <taxon>Desulfurobacteriaceae</taxon>
        <taxon>Desulfurobacterium</taxon>
    </lineage>
</organism>
<dbReference type="GO" id="GO:0016887">
    <property type="term" value="F:ATP hydrolysis activity"/>
    <property type="evidence" value="ECO:0007669"/>
    <property type="project" value="RHEA"/>
</dbReference>
<evidence type="ECO:0000313" key="16">
    <source>
        <dbReference type="Proteomes" id="UP000007102"/>
    </source>
</evidence>
<dbReference type="PANTHER" id="PTHR11070:SF2">
    <property type="entry name" value="ATP-DEPENDENT DNA HELICASE SRS2"/>
    <property type="match status" value="1"/>
</dbReference>